<organism evidence="1 2">
    <name type="scientific">Mesobacillus campisalis</name>
    <dbReference type="NCBI Taxonomy" id="1408103"/>
    <lineage>
        <taxon>Bacteria</taxon>
        <taxon>Bacillati</taxon>
        <taxon>Bacillota</taxon>
        <taxon>Bacilli</taxon>
        <taxon>Bacillales</taxon>
        <taxon>Bacillaceae</taxon>
        <taxon>Mesobacillus</taxon>
    </lineage>
</organism>
<evidence type="ECO:0008006" key="3">
    <source>
        <dbReference type="Google" id="ProtNLM"/>
    </source>
</evidence>
<dbReference type="InterPro" id="IPR043128">
    <property type="entry name" value="Rev_trsase/Diguanyl_cyclase"/>
</dbReference>
<name>A0A0M2SZ06_9BACI</name>
<evidence type="ECO:0000313" key="1">
    <source>
        <dbReference type="EMBL" id="KKK39809.1"/>
    </source>
</evidence>
<reference evidence="1 2" key="1">
    <citation type="submission" date="2015-04" db="EMBL/GenBank/DDBJ databases">
        <title>Taxonomic description and genome sequence of Bacillus campisalis sp. nov., a novel member of the genus Bacillus isolated from solar saltern.</title>
        <authorList>
            <person name="Mathan Kumar R."/>
            <person name="Kaur G."/>
            <person name="Kumar A."/>
            <person name="Singh N.K."/>
            <person name="Kaur N."/>
            <person name="Kumar N."/>
            <person name="Mayilraj S."/>
        </authorList>
    </citation>
    <scope>NUCLEOTIDE SEQUENCE [LARGE SCALE GENOMIC DNA]</scope>
    <source>
        <strain evidence="1 2">SA2-6</strain>
    </source>
</reference>
<protein>
    <recommendedName>
        <fullName evidence="3">Transcriptional regulator</fullName>
    </recommendedName>
</protein>
<dbReference type="OrthoDB" id="4986073at2"/>
<dbReference type="EMBL" id="LAYY01000001">
    <property type="protein sequence ID" value="KKK39809.1"/>
    <property type="molecule type" value="Genomic_DNA"/>
</dbReference>
<accession>A0A0M2SZ06</accession>
<dbReference type="Proteomes" id="UP000034166">
    <property type="component" value="Unassembled WGS sequence"/>
</dbReference>
<evidence type="ECO:0000313" key="2">
    <source>
        <dbReference type="Proteomes" id="UP000034166"/>
    </source>
</evidence>
<gene>
    <name evidence="1" type="ORF">WQ57_00475</name>
</gene>
<keyword evidence="2" id="KW-1185">Reference proteome</keyword>
<dbReference type="PATRIC" id="fig|1408103.3.peg.107"/>
<proteinExistence type="predicted"/>
<comment type="caution">
    <text evidence="1">The sequence shown here is derived from an EMBL/GenBank/DDBJ whole genome shotgun (WGS) entry which is preliminary data.</text>
</comment>
<dbReference type="Gene3D" id="3.30.70.270">
    <property type="match status" value="1"/>
</dbReference>
<sequence>MYHVGVVGPEPSVARILDVAKDFEKEMTFHPFTYKQAIETKEIVLTHQKEVDAWLFSGPIPFVIAKSVLGDDESLYGVLFLETGIYRSLVNLFLQKDGVFKRISMDFPEEVDILDDTLKQLDFPVENLLVRTFPADADEEDIYNYHYHLWEKGESDGVLTSYPGVKERLEQKGITVSWITTTRLETKQTLLALSEKAKAQYYKDTQVAVCFIEIGNLEIDQEELLYDSQWKQLKMEETVLRVSRKLNGSFHKTGNGDYMIFSSRGEVTQHKDLLQDTVQKIRDEWKHSVAVGVGFGDSVLRAEFHARMAVQRSRTSQQDILVFLDEQGEVEEYHNQHTIISYLSESDEPELVEKLAQHQLSVQMYNKIRSHVEHKNWNTFTSKDLAMELGMSFRNAQRILLGLRKTGLIQEVGETKSSDKGRPMKLYSFYI</sequence>
<dbReference type="RefSeq" id="WP_046521750.1">
    <property type="nucleotide sequence ID" value="NZ_LAYY01000001.1"/>
</dbReference>
<dbReference type="AlphaFoldDB" id="A0A0M2SZ06"/>